<reference evidence="2" key="1">
    <citation type="submission" date="2021-12" db="EMBL/GenBank/DDBJ databases">
        <authorList>
            <person name="Veyrier F.J."/>
        </authorList>
    </citation>
    <scope>NUCLEOTIDE SEQUENCE</scope>
    <source>
        <strain evidence="2">SAG 1488-6</strain>
    </source>
</reference>
<dbReference type="Proteomes" id="UP000832034">
    <property type="component" value="Chromosome"/>
</dbReference>
<evidence type="ECO:0000313" key="3">
    <source>
        <dbReference type="Proteomes" id="UP000832034"/>
    </source>
</evidence>
<name>A0ABY4E7F4_VITST</name>
<accession>A0ABY4E7F4</accession>
<dbReference type="EMBL" id="CP091512">
    <property type="protein sequence ID" value="UOO91703.1"/>
    <property type="molecule type" value="Genomic_DNA"/>
</dbReference>
<gene>
    <name evidence="2" type="ORF">LVJ81_08640</name>
</gene>
<evidence type="ECO:0000256" key="1">
    <source>
        <dbReference type="SAM" id="Coils"/>
    </source>
</evidence>
<keyword evidence="1" id="KW-0175">Coiled coil</keyword>
<dbReference type="RefSeq" id="WP_019958702.1">
    <property type="nucleotide sequence ID" value="NZ_CP091512.1"/>
</dbReference>
<organism evidence="2 3">
    <name type="scientific">Vitreoscilla stercoraria</name>
    <dbReference type="NCBI Taxonomy" id="61"/>
    <lineage>
        <taxon>Bacteria</taxon>
        <taxon>Pseudomonadati</taxon>
        <taxon>Pseudomonadota</taxon>
        <taxon>Betaproteobacteria</taxon>
        <taxon>Neisseriales</taxon>
        <taxon>Neisseriaceae</taxon>
        <taxon>Vitreoscilla</taxon>
    </lineage>
</organism>
<reference evidence="2" key="2">
    <citation type="journal article" date="2022" name="Res Sq">
        <title>Evolution of multicellular longitudinally dividing oral cavity symbionts (Neisseriaceae).</title>
        <authorList>
            <person name="Nyongesa S."/>
            <person name="Weber P."/>
            <person name="Bernet E."/>
            <person name="Pullido F."/>
            <person name="Nieckarz M."/>
            <person name="Delaby M."/>
            <person name="Nieves C."/>
            <person name="Viehboeck T."/>
            <person name="Krause N."/>
            <person name="Rivera-Millot A."/>
            <person name="Nakamura A."/>
            <person name="Vischer N."/>
            <person name="VanNieuwenhze M."/>
            <person name="Brun Y."/>
            <person name="Cava F."/>
            <person name="Bulgheresi S."/>
            <person name="Veyrier F."/>
        </authorList>
    </citation>
    <scope>NUCLEOTIDE SEQUENCE</scope>
    <source>
        <strain evidence="2">SAG 1488-6</strain>
    </source>
</reference>
<protein>
    <submittedName>
        <fullName evidence="2">Uncharacterized protein</fullName>
    </submittedName>
</protein>
<feature type="coiled-coil region" evidence="1">
    <location>
        <begin position="16"/>
        <end position="50"/>
    </location>
</feature>
<keyword evidence="3" id="KW-1185">Reference proteome</keyword>
<sequence>MFTLFVLNLIILGVVCAGLMQMIKNTRAEIMALKKQVERLQARLDGITHSDTETL</sequence>
<proteinExistence type="predicted"/>
<evidence type="ECO:0000313" key="2">
    <source>
        <dbReference type="EMBL" id="UOO91703.1"/>
    </source>
</evidence>